<sequence length="204" mass="22006">MAASRGRFSRICIELDLTKPLVPMIPTDSTEKPVAGMNSPTIQTPLLVLGHLVLEYYPAMFVVDDLEMAVVQSLCYTHIRIRWLRSKMYDRKLPTGIRRFLVTEEATKLGAGSTSGGAQVHNVSNKDRSASSGPCKSQMAPSPSSGPGIPTAVRPSSADKLPTLFDNANILLVASESNDHGAARDHLEATTSLQVLQRSSSQST</sequence>
<gene>
    <name evidence="1" type="ORF">M9H77_01918</name>
</gene>
<proteinExistence type="predicted"/>
<comment type="caution">
    <text evidence="1">The sequence shown here is derived from an EMBL/GenBank/DDBJ whole genome shotgun (WGS) entry which is preliminary data.</text>
</comment>
<accession>A0ACC0C6Z6</accession>
<dbReference type="EMBL" id="CM044701">
    <property type="protein sequence ID" value="KAI5680691.1"/>
    <property type="molecule type" value="Genomic_DNA"/>
</dbReference>
<name>A0ACC0C6Z6_CATRO</name>
<evidence type="ECO:0000313" key="2">
    <source>
        <dbReference type="Proteomes" id="UP001060085"/>
    </source>
</evidence>
<reference evidence="2" key="1">
    <citation type="journal article" date="2023" name="Nat. Plants">
        <title>Single-cell RNA sequencing provides a high-resolution roadmap for understanding the multicellular compartmentation of specialized metabolism.</title>
        <authorList>
            <person name="Sun S."/>
            <person name="Shen X."/>
            <person name="Li Y."/>
            <person name="Li Y."/>
            <person name="Wang S."/>
            <person name="Li R."/>
            <person name="Zhang H."/>
            <person name="Shen G."/>
            <person name="Guo B."/>
            <person name="Wei J."/>
            <person name="Xu J."/>
            <person name="St-Pierre B."/>
            <person name="Chen S."/>
            <person name="Sun C."/>
        </authorList>
    </citation>
    <scope>NUCLEOTIDE SEQUENCE [LARGE SCALE GENOMIC DNA]</scope>
</reference>
<keyword evidence="2" id="KW-1185">Reference proteome</keyword>
<dbReference type="Proteomes" id="UP001060085">
    <property type="component" value="Linkage Group LG01"/>
</dbReference>
<organism evidence="1 2">
    <name type="scientific">Catharanthus roseus</name>
    <name type="common">Madagascar periwinkle</name>
    <name type="synonym">Vinca rosea</name>
    <dbReference type="NCBI Taxonomy" id="4058"/>
    <lineage>
        <taxon>Eukaryota</taxon>
        <taxon>Viridiplantae</taxon>
        <taxon>Streptophyta</taxon>
        <taxon>Embryophyta</taxon>
        <taxon>Tracheophyta</taxon>
        <taxon>Spermatophyta</taxon>
        <taxon>Magnoliopsida</taxon>
        <taxon>eudicotyledons</taxon>
        <taxon>Gunneridae</taxon>
        <taxon>Pentapetalae</taxon>
        <taxon>asterids</taxon>
        <taxon>lamiids</taxon>
        <taxon>Gentianales</taxon>
        <taxon>Apocynaceae</taxon>
        <taxon>Rauvolfioideae</taxon>
        <taxon>Vinceae</taxon>
        <taxon>Catharanthinae</taxon>
        <taxon>Catharanthus</taxon>
    </lineage>
</organism>
<evidence type="ECO:0000313" key="1">
    <source>
        <dbReference type="EMBL" id="KAI5680691.1"/>
    </source>
</evidence>
<protein>
    <submittedName>
        <fullName evidence="1">Uncharacterized protein</fullName>
    </submittedName>
</protein>